<dbReference type="GeneID" id="28900668"/>
<proteinExistence type="predicted"/>
<evidence type="ECO:0000313" key="2">
    <source>
        <dbReference type="EMBL" id="KZF19170.1"/>
    </source>
</evidence>
<name>A0A164ZJD0_XYLHT</name>
<dbReference type="PROSITE" id="PS51186">
    <property type="entry name" value="GNAT"/>
    <property type="match status" value="1"/>
</dbReference>
<gene>
    <name evidence="2" type="ORF">L228DRAFT_271426</name>
</gene>
<dbReference type="Pfam" id="PF13508">
    <property type="entry name" value="Acetyltransf_7"/>
    <property type="match status" value="1"/>
</dbReference>
<dbReference type="OMA" id="WYGCYVT"/>
<dbReference type="SUPFAM" id="SSF55729">
    <property type="entry name" value="Acyl-CoA N-acyltransferases (Nat)"/>
    <property type="match status" value="1"/>
</dbReference>
<dbReference type="PANTHER" id="PTHR43233:SF1">
    <property type="entry name" value="FAMILY N-ACETYLTRANSFERASE, PUTATIVE (AFU_ORTHOLOGUE AFUA_6G03350)-RELATED"/>
    <property type="match status" value="1"/>
</dbReference>
<evidence type="ECO:0000259" key="1">
    <source>
        <dbReference type="PROSITE" id="PS51186"/>
    </source>
</evidence>
<dbReference type="Proteomes" id="UP000076632">
    <property type="component" value="Unassembled WGS sequence"/>
</dbReference>
<evidence type="ECO:0000313" key="3">
    <source>
        <dbReference type="Proteomes" id="UP000076632"/>
    </source>
</evidence>
<sequence>MSVQGLPLPEGYQLHDGAPPLDAYLHIRRVSGLTPVTPTQGRRALDGSWYCVHLTYAPPVTSETSSAASTEVVGLARVIGDGGWYFHVSDVAVVPTHQRKGLGNILMDTIMRRVQQTAEPGFYINLFADPPGRKLYSRWGFRDTMPGELGMGRWVGGKGEIKESPAEDGAQQ</sequence>
<feature type="domain" description="N-acetyltransferase" evidence="1">
    <location>
        <begin position="25"/>
        <end position="156"/>
    </location>
</feature>
<organism evidence="2 3">
    <name type="scientific">Xylona heveae (strain CBS 132557 / TC161)</name>
    <dbReference type="NCBI Taxonomy" id="1328760"/>
    <lineage>
        <taxon>Eukaryota</taxon>
        <taxon>Fungi</taxon>
        <taxon>Dikarya</taxon>
        <taxon>Ascomycota</taxon>
        <taxon>Pezizomycotina</taxon>
        <taxon>Xylonomycetes</taxon>
        <taxon>Xylonales</taxon>
        <taxon>Xylonaceae</taxon>
        <taxon>Xylona</taxon>
    </lineage>
</organism>
<keyword evidence="3" id="KW-1185">Reference proteome</keyword>
<dbReference type="STRING" id="1328760.A0A164ZJD0"/>
<dbReference type="RefSeq" id="XP_018184725.1">
    <property type="nucleotide sequence ID" value="XM_018335531.1"/>
</dbReference>
<dbReference type="UniPathway" id="UPA00113">
    <property type="reaction ID" value="UER00529"/>
</dbReference>
<dbReference type="InParanoid" id="A0A164ZJD0"/>
<accession>A0A164ZJD0</accession>
<dbReference type="AlphaFoldDB" id="A0A164ZJD0"/>
<dbReference type="InterPro" id="IPR053144">
    <property type="entry name" value="Acetyltransferase_Butenolide"/>
</dbReference>
<dbReference type="GO" id="GO:0016747">
    <property type="term" value="F:acyltransferase activity, transferring groups other than amino-acyl groups"/>
    <property type="evidence" value="ECO:0007669"/>
    <property type="project" value="InterPro"/>
</dbReference>
<reference evidence="2 3" key="1">
    <citation type="journal article" date="2016" name="Fungal Biol.">
        <title>The genome of Xylona heveae provides a window into fungal endophytism.</title>
        <authorList>
            <person name="Gazis R."/>
            <person name="Kuo A."/>
            <person name="Riley R."/>
            <person name="LaButti K."/>
            <person name="Lipzen A."/>
            <person name="Lin J."/>
            <person name="Amirebrahimi M."/>
            <person name="Hesse C.N."/>
            <person name="Spatafora J.W."/>
            <person name="Henrissat B."/>
            <person name="Hainaut M."/>
            <person name="Grigoriev I.V."/>
            <person name="Hibbett D.S."/>
        </authorList>
    </citation>
    <scope>NUCLEOTIDE SEQUENCE [LARGE SCALE GENOMIC DNA]</scope>
    <source>
        <strain evidence="2 3">TC161</strain>
    </source>
</reference>
<dbReference type="InterPro" id="IPR000182">
    <property type="entry name" value="GNAT_dom"/>
</dbReference>
<dbReference type="Gene3D" id="3.40.630.30">
    <property type="match status" value="1"/>
</dbReference>
<dbReference type="OrthoDB" id="2744543at2759"/>
<dbReference type="CDD" id="cd04301">
    <property type="entry name" value="NAT_SF"/>
    <property type="match status" value="1"/>
</dbReference>
<dbReference type="InterPro" id="IPR016181">
    <property type="entry name" value="Acyl_CoA_acyltransferase"/>
</dbReference>
<dbReference type="GO" id="GO:0006048">
    <property type="term" value="P:UDP-N-acetylglucosamine biosynthetic process"/>
    <property type="evidence" value="ECO:0007669"/>
    <property type="project" value="UniProtKB-UniPathway"/>
</dbReference>
<protein>
    <recommendedName>
        <fullName evidence="1">N-acetyltransferase domain-containing protein</fullName>
    </recommendedName>
</protein>
<dbReference type="EMBL" id="KV407467">
    <property type="protein sequence ID" value="KZF19170.1"/>
    <property type="molecule type" value="Genomic_DNA"/>
</dbReference>
<dbReference type="PANTHER" id="PTHR43233">
    <property type="entry name" value="FAMILY N-ACETYLTRANSFERASE, PUTATIVE (AFU_ORTHOLOGUE AFUA_6G03350)-RELATED"/>
    <property type="match status" value="1"/>
</dbReference>